<feature type="region of interest" description="Disordered" evidence="1">
    <location>
        <begin position="278"/>
        <end position="332"/>
    </location>
</feature>
<feature type="region of interest" description="Disordered" evidence="1">
    <location>
        <begin position="30"/>
        <end position="87"/>
    </location>
</feature>
<dbReference type="Pfam" id="PF13638">
    <property type="entry name" value="PIN_4"/>
    <property type="match status" value="1"/>
</dbReference>
<dbReference type="Proteomes" id="UP000757232">
    <property type="component" value="Unassembled WGS sequence"/>
</dbReference>
<feature type="domain" description="PIN" evidence="2">
    <location>
        <begin position="93"/>
        <end position="171"/>
    </location>
</feature>
<dbReference type="AlphaFoldDB" id="A0A9Q5N782"/>
<protein>
    <recommendedName>
        <fullName evidence="2">PIN domain-containing protein</fullName>
    </recommendedName>
</protein>
<reference evidence="3" key="1">
    <citation type="submission" date="2016-06" db="EMBL/GenBank/DDBJ databases">
        <title>Draft Genome sequence of the fungus Inonotus baumii.</title>
        <authorList>
            <person name="Zhu H."/>
            <person name="Lin W."/>
        </authorList>
    </citation>
    <scope>NUCLEOTIDE SEQUENCE</scope>
    <source>
        <strain evidence="3">821</strain>
    </source>
</reference>
<evidence type="ECO:0000313" key="3">
    <source>
        <dbReference type="EMBL" id="OCB89627.1"/>
    </source>
</evidence>
<evidence type="ECO:0000259" key="2">
    <source>
        <dbReference type="Pfam" id="PF13638"/>
    </source>
</evidence>
<sequence>MADAKQDKNAAMARTLGAAFLNHQVEELSKKTMAMELQKPRERRGSRGGGQRSSPRNARHQQADEQRRFRSPDGEYSSEREDGSAGKKDANVIVVDASVLVHALGQLKAWCRNNREEIIIVPLEALNTLDLLKKGSTPLAHRARAASRILEAQVGTNPRIRVQRDEAYVLWDKIPFQKDEQADEEAASPGPPEWLRRTISCAQWEVDHAVPDDAEGTSPPVMVAACLETVQLPDTSAAVATSPVPLPPPQTSKYEQRCSGTLVAHWAKQAGIPILECKPTPLPQPSGARHARTPSDEEWRAISTGTNPSARPKSANGRNRGTTPFVGDKGKVYGPGRGGGALVERPAATIAMNASMMQLSKPIRVLARGEKLDP</sequence>
<dbReference type="InterPro" id="IPR002716">
    <property type="entry name" value="PIN_dom"/>
</dbReference>
<comment type="caution">
    <text evidence="3">The sequence shown here is derived from an EMBL/GenBank/DDBJ whole genome shotgun (WGS) entry which is preliminary data.</text>
</comment>
<gene>
    <name evidence="3" type="ORF">A7U60_g3225</name>
</gene>
<dbReference type="Gene3D" id="3.40.50.1010">
    <property type="entry name" value="5'-nuclease"/>
    <property type="match status" value="1"/>
</dbReference>
<proteinExistence type="predicted"/>
<accession>A0A9Q5N782</accession>
<name>A0A9Q5N782_SANBA</name>
<dbReference type="OrthoDB" id="69928at2759"/>
<organism evidence="3 4">
    <name type="scientific">Sanghuangporus baumii</name>
    <name type="common">Phellinus baumii</name>
    <dbReference type="NCBI Taxonomy" id="108892"/>
    <lineage>
        <taxon>Eukaryota</taxon>
        <taxon>Fungi</taxon>
        <taxon>Dikarya</taxon>
        <taxon>Basidiomycota</taxon>
        <taxon>Agaricomycotina</taxon>
        <taxon>Agaricomycetes</taxon>
        <taxon>Hymenochaetales</taxon>
        <taxon>Hymenochaetaceae</taxon>
        <taxon>Sanghuangporus</taxon>
    </lineage>
</organism>
<dbReference type="EMBL" id="LNZH02000152">
    <property type="protein sequence ID" value="OCB89627.1"/>
    <property type="molecule type" value="Genomic_DNA"/>
</dbReference>
<feature type="compositionally biased region" description="Basic and acidic residues" evidence="1">
    <location>
        <begin position="61"/>
        <end position="87"/>
    </location>
</feature>
<evidence type="ECO:0000256" key="1">
    <source>
        <dbReference type="SAM" id="MobiDB-lite"/>
    </source>
</evidence>
<evidence type="ECO:0000313" key="4">
    <source>
        <dbReference type="Proteomes" id="UP000757232"/>
    </source>
</evidence>
<keyword evidence="4" id="KW-1185">Reference proteome</keyword>